<dbReference type="InterPro" id="IPR013651">
    <property type="entry name" value="ATP-grasp_RimK-type"/>
</dbReference>
<sequence length="314" mass="35222">MSKVLGICCARLKYNQEEKYESAGYEIIKLYEEGKKYYDDVLVFHPSEVNYKLIRSQKEPIVSLKGKDITNLSTLIIRRVKLYEKATSILARVLDSCGCDVFDPVDRFQGNSPSKLLTTVNRHEKGVGVSSYIAASFEGATQLISEFDNQQFPLIVKPIDGRGGEGVELLNNLNEAIEYAKKFFEDNQERNQPILFQEFVRIKSEYRVMIVDGQSLGLVKKIAQLGAIAANAAQGGNFIATDADDVINLAVNNVSQRGILGVDVVRDFEEKLYILEANRSPQWKAFEEATGINVAQEIIVRAINRLNRVKDSES</sequence>
<dbReference type="OrthoDB" id="9786585at2"/>
<gene>
    <name evidence="3" type="ORF">PL9631_1030035</name>
</gene>
<name>A0A7Z9DUP1_9CYAN</name>
<evidence type="ECO:0000313" key="3">
    <source>
        <dbReference type="EMBL" id="VXD11411.1"/>
    </source>
</evidence>
<dbReference type="PROSITE" id="PS50975">
    <property type="entry name" value="ATP_GRASP"/>
    <property type="match status" value="1"/>
</dbReference>
<dbReference type="GO" id="GO:0046872">
    <property type="term" value="F:metal ion binding"/>
    <property type="evidence" value="ECO:0007669"/>
    <property type="project" value="InterPro"/>
</dbReference>
<protein>
    <recommendedName>
        <fullName evidence="2">ATP-grasp domain-containing protein</fullName>
    </recommendedName>
</protein>
<dbReference type="InterPro" id="IPR013815">
    <property type="entry name" value="ATP_grasp_subdomain_1"/>
</dbReference>
<dbReference type="Proteomes" id="UP000182190">
    <property type="component" value="Unassembled WGS sequence"/>
</dbReference>
<dbReference type="InterPro" id="IPR011761">
    <property type="entry name" value="ATP-grasp"/>
</dbReference>
<dbReference type="AlphaFoldDB" id="A0A7Z9DUP1"/>
<evidence type="ECO:0000313" key="4">
    <source>
        <dbReference type="Proteomes" id="UP000182190"/>
    </source>
</evidence>
<accession>A0A7Z9DUP1</accession>
<dbReference type="GO" id="GO:0016879">
    <property type="term" value="F:ligase activity, forming carbon-nitrogen bonds"/>
    <property type="evidence" value="ECO:0007669"/>
    <property type="project" value="TreeGrafter"/>
</dbReference>
<keyword evidence="4" id="KW-1185">Reference proteome</keyword>
<dbReference type="PANTHER" id="PTHR21621:SF0">
    <property type="entry name" value="BETA-CITRYLGLUTAMATE SYNTHASE B-RELATED"/>
    <property type="match status" value="1"/>
</dbReference>
<keyword evidence="1" id="KW-0547">Nucleotide-binding</keyword>
<keyword evidence="1" id="KW-0067">ATP-binding</keyword>
<dbReference type="Gene3D" id="3.30.1490.20">
    <property type="entry name" value="ATP-grasp fold, A domain"/>
    <property type="match status" value="1"/>
</dbReference>
<evidence type="ECO:0000256" key="1">
    <source>
        <dbReference type="PROSITE-ProRule" id="PRU00409"/>
    </source>
</evidence>
<dbReference type="GO" id="GO:0005524">
    <property type="term" value="F:ATP binding"/>
    <property type="evidence" value="ECO:0007669"/>
    <property type="project" value="UniProtKB-UniRule"/>
</dbReference>
<proteinExistence type="predicted"/>
<dbReference type="EMBL" id="CZCS02000006">
    <property type="protein sequence ID" value="VXD11411.1"/>
    <property type="molecule type" value="Genomic_DNA"/>
</dbReference>
<dbReference type="Pfam" id="PF08443">
    <property type="entry name" value="RimK"/>
    <property type="match status" value="1"/>
</dbReference>
<dbReference type="Gene3D" id="3.30.470.20">
    <property type="entry name" value="ATP-grasp fold, B domain"/>
    <property type="match status" value="1"/>
</dbReference>
<organism evidence="3 4">
    <name type="scientific">Planktothrix paucivesiculata PCC 9631</name>
    <dbReference type="NCBI Taxonomy" id="671071"/>
    <lineage>
        <taxon>Bacteria</taxon>
        <taxon>Bacillati</taxon>
        <taxon>Cyanobacteriota</taxon>
        <taxon>Cyanophyceae</taxon>
        <taxon>Oscillatoriophycideae</taxon>
        <taxon>Oscillatoriales</taxon>
        <taxon>Microcoleaceae</taxon>
        <taxon>Planktothrix</taxon>
    </lineage>
</organism>
<dbReference type="SUPFAM" id="SSF56059">
    <property type="entry name" value="Glutathione synthetase ATP-binding domain-like"/>
    <property type="match status" value="1"/>
</dbReference>
<comment type="caution">
    <text evidence="3">The sequence shown here is derived from an EMBL/GenBank/DDBJ whole genome shotgun (WGS) entry which is preliminary data.</text>
</comment>
<reference evidence="3" key="1">
    <citation type="submission" date="2019-10" db="EMBL/GenBank/DDBJ databases">
        <authorList>
            <consortium name="Genoscope - CEA"/>
            <person name="William W."/>
        </authorList>
    </citation>
    <scope>NUCLEOTIDE SEQUENCE [LARGE SCALE GENOMIC DNA]</scope>
    <source>
        <strain evidence="3">BBR_PRJEB10994</strain>
    </source>
</reference>
<dbReference type="RefSeq" id="WP_083623333.1">
    <property type="nucleotide sequence ID" value="NZ_LR735026.1"/>
</dbReference>
<feature type="domain" description="ATP-grasp" evidence="2">
    <location>
        <begin position="121"/>
        <end position="303"/>
    </location>
</feature>
<evidence type="ECO:0000259" key="2">
    <source>
        <dbReference type="PROSITE" id="PS50975"/>
    </source>
</evidence>
<dbReference type="GO" id="GO:0005737">
    <property type="term" value="C:cytoplasm"/>
    <property type="evidence" value="ECO:0007669"/>
    <property type="project" value="TreeGrafter"/>
</dbReference>
<dbReference type="PANTHER" id="PTHR21621">
    <property type="entry name" value="RIBOSOMAL PROTEIN S6 MODIFICATION PROTEIN"/>
    <property type="match status" value="1"/>
</dbReference>